<reference evidence="2 3" key="1">
    <citation type="journal article" date="2015" name="Mol. Biochem. Parasitol.">
        <title>Identification of polymorphic genes for use in assemblage B genotyping assays through comparative genomics of multiple assemblage B Giardia duodenalis isolates.</title>
        <authorList>
            <person name="Wielinga C."/>
            <person name="Thompson R.C."/>
            <person name="Monis P."/>
            <person name="Ryan U."/>
        </authorList>
    </citation>
    <scope>NUCLEOTIDE SEQUENCE [LARGE SCALE GENOMIC DNA]</scope>
    <source>
        <strain evidence="2 3">BAH15c1</strain>
    </source>
</reference>
<feature type="compositionally biased region" description="Pro residues" evidence="1">
    <location>
        <begin position="390"/>
        <end position="400"/>
    </location>
</feature>
<feature type="compositionally biased region" description="Polar residues" evidence="1">
    <location>
        <begin position="220"/>
        <end position="240"/>
    </location>
</feature>
<accession>A0A132NYR3</accession>
<dbReference type="EMBL" id="JXTI01000013">
    <property type="protein sequence ID" value="KWX15193.1"/>
    <property type="molecule type" value="Genomic_DNA"/>
</dbReference>
<gene>
    <name evidence="2" type="ORF">QR46_0817</name>
</gene>
<comment type="caution">
    <text evidence="2">The sequence shown here is derived from an EMBL/GenBank/DDBJ whole genome shotgun (WGS) entry which is preliminary data.</text>
</comment>
<feature type="compositionally biased region" description="Polar residues" evidence="1">
    <location>
        <begin position="261"/>
        <end position="271"/>
    </location>
</feature>
<dbReference type="AlphaFoldDB" id="A0A132NYR3"/>
<dbReference type="Proteomes" id="UP000070089">
    <property type="component" value="Unassembled WGS sequence"/>
</dbReference>
<proteinExistence type="predicted"/>
<protein>
    <submittedName>
        <fullName evidence="2">Uncharacterized protein</fullName>
    </submittedName>
</protein>
<evidence type="ECO:0000256" key="1">
    <source>
        <dbReference type="SAM" id="MobiDB-lite"/>
    </source>
</evidence>
<feature type="region of interest" description="Disordered" evidence="1">
    <location>
        <begin position="349"/>
        <end position="400"/>
    </location>
</feature>
<evidence type="ECO:0000313" key="3">
    <source>
        <dbReference type="Proteomes" id="UP000070089"/>
    </source>
</evidence>
<feature type="region of interest" description="Disordered" evidence="1">
    <location>
        <begin position="215"/>
        <end position="273"/>
    </location>
</feature>
<feature type="compositionally biased region" description="Polar residues" evidence="1">
    <location>
        <begin position="349"/>
        <end position="366"/>
    </location>
</feature>
<dbReference type="VEuPathDB" id="GiardiaDB:QR46_0817"/>
<sequence length="702" mass="76829">MMQNEWSGTSYHDVQPIPLTGVHDSYKIGYQPIPIKAKIHGAELIAKEKIYINWDDSNFDNYFYDDNDDSRNACDDTASKSPARSVSIPKYTVVYSTGAGISSLRNSVDKPEVDLQKKPVTGELNRVASRPPLQQTNEIVAQECTNVPRSMGPRQFSHKAAPVADAPKADSVFEKNYMQSTVPSGSFSRDGCVDSMTIIPSESEYRPEVFPKERHCLSRGSRSNSSCADTQRSTSPNKQEPQGIYQPSPFLSEYPVRKPSIPNQTQLSGSPIASYREVRPSVTEHAYPRSSAGATQRPCLVAPSSPPHPTHAAVAIPTSISQQSHGQSTTNVQVPKQAYITAFRNSLSNNIPLTNDQPSSSRSPQRIFSREKKSGAPEPLTTTRARVPQPYQPPPQPIPQQYPIDTSAISAYDDQSQMRAISERAPPRRSMAPTTNINAFKLQDAVRQADELHSHMMKQSYTKRSTLDDPYSEQLARAEAILSPKRAAPVAHGGPHNNLSALSIKAEPDLASAMPQIVDINNRIKEAMAVARNALSSQQSDTSARNSVSSPIRGASPTNIAYTSVPAFASPLSPAGRRQAFPISDGIPPSLQLAKKYIDVSGVSRINYERTASPSRGANSNISAEMLSHRIATDPSFRSPTHHYPLSRTSNSRPSVDEMETAKHFASQMAMQQDGKRVPSSTHNLTIKAASPSRGRQYNPFS</sequence>
<evidence type="ECO:0000313" key="2">
    <source>
        <dbReference type="EMBL" id="KWX15193.1"/>
    </source>
</evidence>
<dbReference type="OrthoDB" id="10258629at2759"/>
<name>A0A132NYR3_GIAIN</name>
<feature type="region of interest" description="Disordered" evidence="1">
    <location>
        <begin position="634"/>
        <end position="702"/>
    </location>
</feature>
<organism evidence="2 3">
    <name type="scientific">Giardia duodenalis assemblage B</name>
    <dbReference type="NCBI Taxonomy" id="1394984"/>
    <lineage>
        <taxon>Eukaryota</taxon>
        <taxon>Metamonada</taxon>
        <taxon>Diplomonadida</taxon>
        <taxon>Hexamitidae</taxon>
        <taxon>Giardiinae</taxon>
        <taxon>Giardia</taxon>
    </lineage>
</organism>